<proteinExistence type="predicted"/>
<dbReference type="Proteomes" id="UP000245626">
    <property type="component" value="Unassembled WGS sequence"/>
</dbReference>
<keyword evidence="2" id="KW-1185">Reference proteome</keyword>
<evidence type="ECO:0000313" key="2">
    <source>
        <dbReference type="Proteomes" id="UP000245626"/>
    </source>
</evidence>
<sequence>MSIPTNILARKATSVSDDTDSILSQHTLKTLQDPYENYDDEDRLGGNEGHDPWMEESLSPRIGSQDRISFPSSEPMIMSPEQRRKTLIRSALQLLALFLVCSVGLGGTLWLALPVIDDSDRPFLRIPRSFDQLQDLNRVLQHYKDENFGRVMLSWFIVYMFLQAFSIPGSMYMSILAGAMWGVPLALPLVCASVATGATICYLISKFLGAVLVALPSWKARVDSWKEKLDQHSDNMLSYLIVIRMMPLPPHNVVNILAPHLGIDIPLFWISTFFGIFAVSVIHTTIGEKLDQMTSADDFNLFSLRNVLLLSGVCLAVLIPVGVRRFSKAEPLEEVEEGEDGATTGPLHLPGGEDERVLIGRGNQDLYEQDEDDNDDDDELPPISGVRVHGGNVDVQEDLNAWRDQRGRNSVGGERGGTEDEYDPSWNDDGLTFADRSEQRNLSKASRRPEDKNKGRLSRFIGLVYQPTNERNARSKSWWSTK</sequence>
<evidence type="ECO:0000313" key="1">
    <source>
        <dbReference type="EMBL" id="PWN49895.1"/>
    </source>
</evidence>
<protein>
    <submittedName>
        <fullName evidence="1">Uncharacterized protein</fullName>
    </submittedName>
</protein>
<dbReference type="EMBL" id="KZ819994">
    <property type="protein sequence ID" value="PWN49895.1"/>
    <property type="molecule type" value="Genomic_DNA"/>
</dbReference>
<organism evidence="1 2">
    <name type="scientific">Violaceomyces palustris</name>
    <dbReference type="NCBI Taxonomy" id="1673888"/>
    <lineage>
        <taxon>Eukaryota</taxon>
        <taxon>Fungi</taxon>
        <taxon>Dikarya</taxon>
        <taxon>Basidiomycota</taxon>
        <taxon>Ustilaginomycotina</taxon>
        <taxon>Ustilaginomycetes</taxon>
        <taxon>Violaceomycetales</taxon>
        <taxon>Violaceomycetaceae</taxon>
        <taxon>Violaceomyces</taxon>
    </lineage>
</organism>
<name>A0ACD0NVQ6_9BASI</name>
<accession>A0ACD0NVQ6</accession>
<reference evidence="1 2" key="1">
    <citation type="journal article" date="2018" name="Mol. Biol. Evol.">
        <title>Broad Genomic Sampling Reveals a Smut Pathogenic Ancestry of the Fungal Clade Ustilaginomycotina.</title>
        <authorList>
            <person name="Kijpornyongpan T."/>
            <person name="Mondo S.J."/>
            <person name="Barry K."/>
            <person name="Sandor L."/>
            <person name="Lee J."/>
            <person name="Lipzen A."/>
            <person name="Pangilinan J."/>
            <person name="LaButti K."/>
            <person name="Hainaut M."/>
            <person name="Henrissat B."/>
            <person name="Grigoriev I.V."/>
            <person name="Spatafora J.W."/>
            <person name="Aime M.C."/>
        </authorList>
    </citation>
    <scope>NUCLEOTIDE SEQUENCE [LARGE SCALE GENOMIC DNA]</scope>
    <source>
        <strain evidence="1 2">SA 807</strain>
    </source>
</reference>
<gene>
    <name evidence="1" type="ORF">IE53DRAFT_122629</name>
</gene>